<keyword evidence="3" id="KW-1185">Reference proteome</keyword>
<feature type="compositionally biased region" description="Low complexity" evidence="1">
    <location>
        <begin position="254"/>
        <end position="264"/>
    </location>
</feature>
<feature type="compositionally biased region" description="Low complexity" evidence="1">
    <location>
        <begin position="1101"/>
        <end position="1116"/>
    </location>
</feature>
<organism evidence="2 3">
    <name type="scientific">Ramlibacter rhizophilus</name>
    <dbReference type="NCBI Taxonomy" id="1781167"/>
    <lineage>
        <taxon>Bacteria</taxon>
        <taxon>Pseudomonadati</taxon>
        <taxon>Pseudomonadota</taxon>
        <taxon>Betaproteobacteria</taxon>
        <taxon>Burkholderiales</taxon>
        <taxon>Comamonadaceae</taxon>
        <taxon>Ramlibacter</taxon>
    </lineage>
</organism>
<dbReference type="GO" id="GO:0016740">
    <property type="term" value="F:transferase activity"/>
    <property type="evidence" value="ECO:0007669"/>
    <property type="project" value="UniProtKB-KW"/>
</dbReference>
<feature type="compositionally biased region" description="Basic and acidic residues" evidence="1">
    <location>
        <begin position="206"/>
        <end position="216"/>
    </location>
</feature>
<protein>
    <submittedName>
        <fullName evidence="2">Glycosyltransferase</fullName>
    </submittedName>
</protein>
<proteinExistence type="predicted"/>
<accession>A0A4Z0BK31</accession>
<dbReference type="Proteomes" id="UP000297564">
    <property type="component" value="Unassembled WGS sequence"/>
</dbReference>
<feature type="region of interest" description="Disordered" evidence="1">
    <location>
        <begin position="106"/>
        <end position="284"/>
    </location>
</feature>
<keyword evidence="2" id="KW-0808">Transferase</keyword>
<evidence type="ECO:0000313" key="3">
    <source>
        <dbReference type="Proteomes" id="UP000297564"/>
    </source>
</evidence>
<feature type="compositionally biased region" description="Low complexity" evidence="1">
    <location>
        <begin position="227"/>
        <end position="244"/>
    </location>
</feature>
<feature type="region of interest" description="Disordered" evidence="1">
    <location>
        <begin position="1101"/>
        <end position="1129"/>
    </location>
</feature>
<sequence length="1194" mass="130684">MARGSPHLRRGLVPLRRLVPRHARLRKRRQRLRLGRHPALTHRHLARGTPGCDGGRGLPDCGAAAGDARADEPGVAPHLRGDRPADGAGPLRRQLLGCRRALDPLHPLAQGRQQSGRGVPPAAGRRLRRRHERTRVARRDRLGSLRVLGLHPHGRPGTAGVPRGIAGSPRSRREPARPAARRAGSSHRSDHLTHPLSAAGGRRARGAAESRADSRGAGRTPEPVESAAPGRGAGLELPAPAGAERTPADRQWRAATDGAGAASPAPRPPAAAADNRGPQVKQDMDSPLVHRQPLCADLGGHDGVVMLTWSNWVTEPRSNRYHYAARFAARVPVLFLQPTLEPGQPASVQSCEIGGMEVISFADPMDAQTFGLISRRLIERGVRKPLLWIYSSLHYDGLLRAWPQALRVYHATEDYLNHSAQMEMDSYQRVADSVRRLLPQVDLLVGVSERVVNAYVEQGGYRGPTLLAPNGCDATFFESAASCSPAAPGERICIYQGGVNKRVDFALLLQLVRLMPDWEFRFCGQATTGLEGWEQLLREPNVRHLGALAPDALARAMCEATVGLIPFVQDRWIRNSLPLKAYEYVACGLPVVSIPIDALQGEPGLFRLADTAPAFADAVRAVAPSRSDPAALRERAAAARCNSYDARFDAVTASLRAVAQTRRAGRKRLNVAVLYDDGSVHVNTVREHLESFARYSRHQIVYVPATGGEPAQFRWSGRAALDVSGGPDLSAFDVVAVHYSARVSVEGHMPPVVEQALARFHGLKLLYIQDEYDTPEVTLRWIDRVQPDLVYTCVPAQDREKVYSSARFPATEFLPTLTGYVPEDASIDDHALPLTQRPLLIAYRGRKLPPIYGHLGYEKYLIGRTVRELADARGLPVDVEVDDAKRIYGADWYRFLGSARATLGTESGSNLFDFDGSAAALIERELARDPQADYATLEPLLRGYEQAVRMNQVSPKIFEAIRTRTALVLFEGEYSGVVRAGEHYIPLKRDFSNFDEVVHQLRDDAFVTALTTRAYDDVIRSGRWSYRTFVEGFDADIEQRVLRETGLALLWVPLFVRDVSGAFEHLQATTPQGLLLADRACDRHGKAALVSQTSSPLQPWLFSPPSQPQPQVAAEVAPPPSPGLPPPKGPLYHLGKAGWSMLPRAVQRGLGWRLRALAIQADLPPGAVNKLVAAAWTLTPRPAKKALRQALGGS</sequence>
<feature type="region of interest" description="Disordered" evidence="1">
    <location>
        <begin position="63"/>
        <end position="90"/>
    </location>
</feature>
<reference evidence="2 3" key="1">
    <citation type="submission" date="2019-03" db="EMBL/GenBank/DDBJ databases">
        <title>Ramlibacter rhizophilus CCTCC AB2015357, whole genome shotgun sequence.</title>
        <authorList>
            <person name="Zhang X."/>
            <person name="Feng G."/>
            <person name="Zhu H."/>
        </authorList>
    </citation>
    <scope>NUCLEOTIDE SEQUENCE [LARGE SCALE GENOMIC DNA]</scope>
    <source>
        <strain evidence="2 3">CCTCC AB2015357</strain>
    </source>
</reference>
<dbReference type="Gene3D" id="3.40.50.2000">
    <property type="entry name" value="Glycogen Phosphorylase B"/>
    <property type="match status" value="1"/>
</dbReference>
<feature type="compositionally biased region" description="Basic and acidic residues" evidence="1">
    <location>
        <begin position="134"/>
        <end position="143"/>
    </location>
</feature>
<comment type="caution">
    <text evidence="2">The sequence shown here is derived from an EMBL/GenBank/DDBJ whole genome shotgun (WGS) entry which is preliminary data.</text>
</comment>
<dbReference type="SUPFAM" id="SSF53756">
    <property type="entry name" value="UDP-Glycosyltransferase/glycogen phosphorylase"/>
    <property type="match status" value="1"/>
</dbReference>
<evidence type="ECO:0000313" key="2">
    <source>
        <dbReference type="EMBL" id="TFY99675.1"/>
    </source>
</evidence>
<gene>
    <name evidence="2" type="ORF">EZ242_11045</name>
</gene>
<dbReference type="EMBL" id="SMLL01000004">
    <property type="protein sequence ID" value="TFY99675.1"/>
    <property type="molecule type" value="Genomic_DNA"/>
</dbReference>
<dbReference type="Pfam" id="PF13692">
    <property type="entry name" value="Glyco_trans_1_4"/>
    <property type="match status" value="1"/>
</dbReference>
<evidence type="ECO:0000256" key="1">
    <source>
        <dbReference type="SAM" id="MobiDB-lite"/>
    </source>
</evidence>
<name>A0A4Z0BK31_9BURK</name>
<feature type="compositionally biased region" description="Pro residues" evidence="1">
    <location>
        <begin position="1117"/>
        <end position="1129"/>
    </location>
</feature>
<dbReference type="OrthoDB" id="9816564at2"/>
<dbReference type="AlphaFoldDB" id="A0A4Z0BK31"/>